<evidence type="ECO:0000259" key="1">
    <source>
        <dbReference type="Pfam" id="PF13340"/>
    </source>
</evidence>
<evidence type="ECO:0000313" key="2">
    <source>
        <dbReference type="EMBL" id="PIQ73997.1"/>
    </source>
</evidence>
<evidence type="ECO:0000313" key="3">
    <source>
        <dbReference type="Proteomes" id="UP000231550"/>
    </source>
</evidence>
<dbReference type="Proteomes" id="UP000231550">
    <property type="component" value="Unassembled WGS sequence"/>
</dbReference>
<organism evidence="2 3">
    <name type="scientific">Candidatus Portnoybacteria bacterium CG11_big_fil_rev_8_21_14_0_20_44_10</name>
    <dbReference type="NCBI Taxonomy" id="1974818"/>
    <lineage>
        <taxon>Bacteria</taxon>
        <taxon>Candidatus Portnoyibacteriota</taxon>
    </lineage>
</organism>
<dbReference type="EMBL" id="PCVN01000121">
    <property type="protein sequence ID" value="PIQ73997.1"/>
    <property type="molecule type" value="Genomic_DNA"/>
</dbReference>
<feature type="domain" description="Insertion element IS402-like" evidence="1">
    <location>
        <begin position="29"/>
        <end position="96"/>
    </location>
</feature>
<protein>
    <recommendedName>
        <fullName evidence="1">Insertion element IS402-like domain-containing protein</fullName>
    </recommendedName>
</protein>
<dbReference type="InterPro" id="IPR025161">
    <property type="entry name" value="IS402-like_dom"/>
</dbReference>
<proteinExistence type="predicted"/>
<dbReference type="PANTHER" id="PTHR46637">
    <property type="entry name" value="TIS1421-TRANSPOSASE PROTEIN A"/>
    <property type="match status" value="1"/>
</dbReference>
<reference evidence="2 3" key="1">
    <citation type="submission" date="2017-09" db="EMBL/GenBank/DDBJ databases">
        <title>Depth-based differentiation of microbial function through sediment-hosted aquifers and enrichment of novel symbionts in the deep terrestrial subsurface.</title>
        <authorList>
            <person name="Probst A.J."/>
            <person name="Ladd B."/>
            <person name="Jarett J.K."/>
            <person name="Geller-Mcgrath D.E."/>
            <person name="Sieber C.M."/>
            <person name="Emerson J.B."/>
            <person name="Anantharaman K."/>
            <person name="Thomas B.C."/>
            <person name="Malmstrom R."/>
            <person name="Stieglmeier M."/>
            <person name="Klingl A."/>
            <person name="Woyke T."/>
            <person name="Ryan C.M."/>
            <person name="Banfield J.F."/>
        </authorList>
    </citation>
    <scope>NUCLEOTIDE SEQUENCE [LARGE SCALE GENOMIC DNA]</scope>
    <source>
        <strain evidence="2">CG11_big_fil_rev_8_21_14_0_20_44_10</strain>
    </source>
</reference>
<name>A0A2H0KPE8_9BACT</name>
<dbReference type="Pfam" id="PF13340">
    <property type="entry name" value="DUF4096"/>
    <property type="match status" value="1"/>
</dbReference>
<gene>
    <name evidence="2" type="ORF">COV85_04475</name>
</gene>
<dbReference type="PANTHER" id="PTHR46637:SF1">
    <property type="entry name" value="BLL5188 PROTEIN"/>
    <property type="match status" value="1"/>
</dbReference>
<comment type="caution">
    <text evidence="2">The sequence shown here is derived from an EMBL/GenBank/DDBJ whole genome shotgun (WGS) entry which is preliminary data.</text>
</comment>
<sequence>MKPKKKSKARTPCYNKLPTKVSQKDFNRYIEPYLSRGRRGPKTKISYYKIFNYILYVLHTGIQWKELKTCRGEISWQFVYHHHNRWSKDGSYERLFRASVERLNEHGKLDLSILHGDGSNTVAKKGAKKSAIRGINIRKEKKRLP</sequence>
<dbReference type="AlphaFoldDB" id="A0A2H0KPE8"/>
<accession>A0A2H0KPE8</accession>
<dbReference type="InterPro" id="IPR052909">
    <property type="entry name" value="Transposase_6_like"/>
</dbReference>